<dbReference type="InterPro" id="IPR050347">
    <property type="entry name" value="Bact_Beta-galactosidase"/>
</dbReference>
<dbReference type="InterPro" id="IPR006104">
    <property type="entry name" value="Glyco_hydro_2_N"/>
</dbReference>
<dbReference type="GO" id="GO:0009341">
    <property type="term" value="C:beta-galactosidase complex"/>
    <property type="evidence" value="ECO:0007669"/>
    <property type="project" value="InterPro"/>
</dbReference>
<comment type="caution">
    <text evidence="10">The sequence shown here is derived from an EMBL/GenBank/DDBJ whole genome shotgun (WGS) entry which is preliminary data.</text>
</comment>
<dbReference type="Pfam" id="PF02836">
    <property type="entry name" value="Glyco_hydro_2_C"/>
    <property type="match status" value="1"/>
</dbReference>
<dbReference type="Pfam" id="PF00703">
    <property type="entry name" value="Glyco_hydro_2"/>
    <property type="match status" value="1"/>
</dbReference>
<evidence type="ECO:0000256" key="6">
    <source>
        <dbReference type="ARBA" id="ARBA00023295"/>
    </source>
</evidence>
<dbReference type="InterPro" id="IPR032312">
    <property type="entry name" value="LacZ_4"/>
</dbReference>
<proteinExistence type="inferred from homology"/>
<evidence type="ECO:0000259" key="9">
    <source>
        <dbReference type="SMART" id="SM01038"/>
    </source>
</evidence>
<protein>
    <recommendedName>
        <fullName evidence="4 8">Beta-galactosidase</fullName>
        <ecNumber evidence="3 8">3.2.1.23</ecNumber>
    </recommendedName>
    <alternativeName>
        <fullName evidence="7 8">Lactase</fullName>
    </alternativeName>
</protein>
<reference evidence="10" key="1">
    <citation type="submission" date="2020-08" db="EMBL/GenBank/DDBJ databases">
        <authorList>
            <person name="Cejkova D."/>
            <person name="Kubasova T."/>
            <person name="Jahodarova E."/>
            <person name="Rychlik I."/>
        </authorList>
    </citation>
    <scope>NUCLEOTIDE SEQUENCE</scope>
    <source>
        <strain evidence="10">An420c</strain>
    </source>
</reference>
<dbReference type="InterPro" id="IPR011013">
    <property type="entry name" value="Gal_mutarotase_sf_dom"/>
</dbReference>
<dbReference type="InterPro" id="IPR008979">
    <property type="entry name" value="Galactose-bd-like_sf"/>
</dbReference>
<dbReference type="EC" id="3.2.1.23" evidence="3 8"/>
<dbReference type="InterPro" id="IPR036156">
    <property type="entry name" value="Beta-gal/glucu_dom_sf"/>
</dbReference>
<keyword evidence="5 8" id="KW-0378">Hydrolase</keyword>
<evidence type="ECO:0000256" key="4">
    <source>
        <dbReference type="ARBA" id="ARBA00013303"/>
    </source>
</evidence>
<dbReference type="Gene3D" id="2.70.98.10">
    <property type="match status" value="1"/>
</dbReference>
<dbReference type="InterPro" id="IPR004199">
    <property type="entry name" value="B-gal_small/dom_5"/>
</dbReference>
<dbReference type="InterPro" id="IPR017853">
    <property type="entry name" value="GH"/>
</dbReference>
<dbReference type="GO" id="GO:0004565">
    <property type="term" value="F:beta-galactosidase activity"/>
    <property type="evidence" value="ECO:0007669"/>
    <property type="project" value="UniProtKB-EC"/>
</dbReference>
<dbReference type="SUPFAM" id="SSF74650">
    <property type="entry name" value="Galactose mutarotase-like"/>
    <property type="match status" value="1"/>
</dbReference>
<dbReference type="AlphaFoldDB" id="A0A939BBE6"/>
<dbReference type="InterPro" id="IPR006101">
    <property type="entry name" value="Glyco_hydro_2"/>
</dbReference>
<dbReference type="PRINTS" id="PR00132">
    <property type="entry name" value="GLHYDRLASE2"/>
</dbReference>
<dbReference type="Gene3D" id="2.60.120.260">
    <property type="entry name" value="Galactose-binding domain-like"/>
    <property type="match status" value="1"/>
</dbReference>
<evidence type="ECO:0000256" key="1">
    <source>
        <dbReference type="ARBA" id="ARBA00001412"/>
    </source>
</evidence>
<name>A0A939BBE6_9CLOT</name>
<dbReference type="PANTHER" id="PTHR46323:SF2">
    <property type="entry name" value="BETA-GALACTOSIDASE"/>
    <property type="match status" value="1"/>
</dbReference>
<comment type="catalytic activity">
    <reaction evidence="1 8">
        <text>Hydrolysis of terminal non-reducing beta-D-galactose residues in beta-D-galactosides.</text>
        <dbReference type="EC" id="3.2.1.23"/>
    </reaction>
</comment>
<dbReference type="PANTHER" id="PTHR46323">
    <property type="entry name" value="BETA-GALACTOSIDASE"/>
    <property type="match status" value="1"/>
</dbReference>
<dbReference type="Pfam" id="PF02929">
    <property type="entry name" value="Bgal_small_N"/>
    <property type="match status" value="1"/>
</dbReference>
<accession>A0A939BBE6</accession>
<dbReference type="Gene3D" id="3.20.20.80">
    <property type="entry name" value="Glycosidases"/>
    <property type="match status" value="1"/>
</dbReference>
<keyword evidence="11" id="KW-1185">Reference proteome</keyword>
<evidence type="ECO:0000256" key="5">
    <source>
        <dbReference type="ARBA" id="ARBA00022801"/>
    </source>
</evidence>
<dbReference type="GO" id="GO:0030246">
    <property type="term" value="F:carbohydrate binding"/>
    <property type="evidence" value="ECO:0007669"/>
    <property type="project" value="InterPro"/>
</dbReference>
<evidence type="ECO:0000256" key="3">
    <source>
        <dbReference type="ARBA" id="ARBA00012756"/>
    </source>
</evidence>
<dbReference type="Pfam" id="PF16353">
    <property type="entry name" value="LacZ_4"/>
    <property type="match status" value="1"/>
</dbReference>
<dbReference type="PROSITE" id="PS00719">
    <property type="entry name" value="GLYCOSYL_HYDROL_F2_1"/>
    <property type="match status" value="1"/>
</dbReference>
<evidence type="ECO:0000256" key="7">
    <source>
        <dbReference type="ARBA" id="ARBA00032230"/>
    </source>
</evidence>
<evidence type="ECO:0000256" key="8">
    <source>
        <dbReference type="RuleBase" id="RU361154"/>
    </source>
</evidence>
<feature type="domain" description="Beta galactosidase small chain/" evidence="9">
    <location>
        <begin position="753"/>
        <end position="1024"/>
    </location>
</feature>
<dbReference type="SMART" id="SM01038">
    <property type="entry name" value="Bgal_small_N"/>
    <property type="match status" value="1"/>
</dbReference>
<comment type="similarity">
    <text evidence="2 8">Belongs to the glycosyl hydrolase 2 family.</text>
</comment>
<dbReference type="InterPro" id="IPR023232">
    <property type="entry name" value="Glyco_hydro_2_AS"/>
</dbReference>
<dbReference type="InterPro" id="IPR006103">
    <property type="entry name" value="Glyco_hydro_2_cat"/>
</dbReference>
<dbReference type="Gene3D" id="2.60.40.10">
    <property type="entry name" value="Immunoglobulins"/>
    <property type="match status" value="2"/>
</dbReference>
<keyword evidence="6 8" id="KW-0326">Glycosidase</keyword>
<dbReference type="InterPro" id="IPR014718">
    <property type="entry name" value="GH-type_carb-bd"/>
</dbReference>
<dbReference type="RefSeq" id="WP_204908438.1">
    <property type="nucleotide sequence ID" value="NZ_JACJLV010000010.1"/>
</dbReference>
<dbReference type="InterPro" id="IPR023230">
    <property type="entry name" value="Glyco_hydro_2_CS"/>
</dbReference>
<dbReference type="InterPro" id="IPR013783">
    <property type="entry name" value="Ig-like_fold"/>
</dbReference>
<dbReference type="Pfam" id="PF02837">
    <property type="entry name" value="Glyco_hydro_2_N"/>
    <property type="match status" value="1"/>
</dbReference>
<evidence type="ECO:0000256" key="2">
    <source>
        <dbReference type="ARBA" id="ARBA00007401"/>
    </source>
</evidence>
<gene>
    <name evidence="10" type="ORF">H6A13_04590</name>
</gene>
<dbReference type="SUPFAM" id="SSF49303">
    <property type="entry name" value="beta-Galactosidase/glucuronidase domain"/>
    <property type="match status" value="2"/>
</dbReference>
<evidence type="ECO:0000313" key="10">
    <source>
        <dbReference type="EMBL" id="MBM6826389.1"/>
    </source>
</evidence>
<dbReference type="Proteomes" id="UP000713880">
    <property type="component" value="Unassembled WGS sequence"/>
</dbReference>
<organism evidence="10 11">
    <name type="scientific">Mordavella massiliensis</name>
    <dbReference type="NCBI Taxonomy" id="1871024"/>
    <lineage>
        <taxon>Bacteria</taxon>
        <taxon>Bacillati</taxon>
        <taxon>Bacillota</taxon>
        <taxon>Clostridia</taxon>
        <taxon>Eubacteriales</taxon>
        <taxon>Clostridiaceae</taxon>
        <taxon>Mordavella</taxon>
    </lineage>
</organism>
<dbReference type="SUPFAM" id="SSF49785">
    <property type="entry name" value="Galactose-binding domain-like"/>
    <property type="match status" value="1"/>
</dbReference>
<dbReference type="InterPro" id="IPR006102">
    <property type="entry name" value="Ig-like_GH2"/>
</dbReference>
<reference evidence="10" key="2">
    <citation type="journal article" date="2021" name="Sci. Rep.">
        <title>The distribution of antibiotic resistance genes in chicken gut microbiota commensals.</title>
        <authorList>
            <person name="Juricova H."/>
            <person name="Matiasovicova J."/>
            <person name="Kubasova T."/>
            <person name="Cejkova D."/>
            <person name="Rychlik I."/>
        </authorList>
    </citation>
    <scope>NUCLEOTIDE SEQUENCE</scope>
    <source>
        <strain evidence="10">An420c</strain>
    </source>
</reference>
<dbReference type="EMBL" id="JACJLV010000010">
    <property type="protein sequence ID" value="MBM6826389.1"/>
    <property type="molecule type" value="Genomic_DNA"/>
</dbReference>
<dbReference type="SUPFAM" id="SSF51445">
    <property type="entry name" value="(Trans)glycosidases"/>
    <property type="match status" value="1"/>
</dbReference>
<dbReference type="PROSITE" id="PS00608">
    <property type="entry name" value="GLYCOSYL_HYDROL_F2_2"/>
    <property type="match status" value="1"/>
</dbReference>
<evidence type="ECO:0000313" key="11">
    <source>
        <dbReference type="Proteomes" id="UP000713880"/>
    </source>
</evidence>
<sequence>MKREIVLQHLTDPEFFQENRLARASDHFWYETEAEALAGMDMRLSVSLSGTWSFLYVPNPESVPEDFEQPGFSCLGWDTIQVPAHMELSGYGYPQYTDTDYPWDGREAVAPHQIPGESNPTGCYVRSFRLPEHMRGKRLQLHLEGVETAFHCWINGCYVGYSEDSYTPAVFDITEKVREGENKIALEVYRFSSGSWLEDQDFWRMGGIMRDVTVRALPDLHIRDMDIRAGLAKGYTTGTACVKLSLDGTGAEKAKVSWELYDGRIRMEAPAEEKCILSGEGRISMTESTATAQFALNVPEVKPWSAEIPWLYRLVIAVRDEEGRILESAAQNVGFRQVEIRDAVLYFNGKRLRINGVNRHEFSARKGRAIGKEEMEWDIRFLKQNNINAVRTSHYPNQSYWYELCDRFGIYVMDETNLETHGTWHLGKYDHTLPGDFPKWHEAVMSRAEAMLERDKNHPCIFSWSVGNESWSGQNLYDMSMYFRNRDQSRPVHYENVCHDRRWEGTTDFESRMYATPVQAEEYLKNDPKKPYLLCEYSHAMGNSCGNLDEYTELLDRYPQYCGGFIWDYIDQSLYKKDGTGREYLAYGGDFGDRPCNENFCTNGIICGDRTPSPKMQEVKYLYQPFRLYPEAEEIRVENLQLFEDGSRFRLVWQLEKEGEVFAKGSCRFQGAPGQVTRVPCDMVLPEEPGEYVRTASMVLAEDTAYGKAGTELCFGQSVERVDEPEKPGMPAGEGQQKPESRIRIIDGDSSFSVKGNGFLIMFQKMTGKLISYHLNGKELVYNLADTLHPEFWRAPTDNDRGNKMPERCVMWKGASLYPKVERVDCTAKGENAVVETVYQLGQGALLQLRYEVDADGTMSVTERYEGAKDLPELPCFGMSWKLPEDFRYVTWYGLGPEETYSDRKRGGRLGVWKVLPQDGMADYVRPQECGNHADTRWMEIRDEKGNGICIESPELFEFSVLPYTCHELENAKHHYELPQSYATVLRLLEAQTGVGGDNSWGAWAHEKYVLDSGKNREFQFTVRRV</sequence>
<dbReference type="GO" id="GO:0005990">
    <property type="term" value="P:lactose catabolic process"/>
    <property type="evidence" value="ECO:0007669"/>
    <property type="project" value="TreeGrafter"/>
</dbReference>